<dbReference type="InterPro" id="IPR001841">
    <property type="entry name" value="Znf_RING"/>
</dbReference>
<evidence type="ECO:0000256" key="2">
    <source>
        <dbReference type="ARBA" id="ARBA00022771"/>
    </source>
</evidence>
<dbReference type="PANTHER" id="PTHR46968:SF2">
    <property type="entry name" value="E3 UBIQUITIN-PROTEIN LIGASE RNF138"/>
    <property type="match status" value="1"/>
</dbReference>
<dbReference type="GO" id="GO:0035861">
    <property type="term" value="C:site of double-strand break"/>
    <property type="evidence" value="ECO:0007669"/>
    <property type="project" value="TreeGrafter"/>
</dbReference>
<dbReference type="PROSITE" id="PS50089">
    <property type="entry name" value="ZF_RING_2"/>
    <property type="match status" value="1"/>
</dbReference>
<dbReference type="GO" id="GO:0000724">
    <property type="term" value="P:double-strand break repair via homologous recombination"/>
    <property type="evidence" value="ECO:0007669"/>
    <property type="project" value="TreeGrafter"/>
</dbReference>
<dbReference type="InterPro" id="IPR013083">
    <property type="entry name" value="Znf_RING/FYVE/PHD"/>
</dbReference>
<reference evidence="10 11" key="1">
    <citation type="journal article" date="2019" name="Mol. Ecol. Resour.">
        <title>Chromosome-level genome assembly of Triplophysa tibetana, a fish adapted to the harsh high-altitude environment of the Tibetan Plateau.</title>
        <authorList>
            <person name="Yang X."/>
            <person name="Liu H."/>
            <person name="Ma Z."/>
            <person name="Zou Y."/>
            <person name="Zou M."/>
            <person name="Mao Y."/>
            <person name="Li X."/>
            <person name="Wang H."/>
            <person name="Chen T."/>
            <person name="Wang W."/>
            <person name="Yang R."/>
        </authorList>
    </citation>
    <scope>NUCLEOTIDE SEQUENCE [LARGE SCALE GENOMIC DNA]</scope>
    <source>
        <strain evidence="10">TTIB1903HZAU</strain>
        <tissue evidence="10">Muscle</tissue>
    </source>
</reference>
<sequence length="260" mass="28930">MDTSQEECPVCKDRIRNPSQPSTCCQKIICQSCLSQSLQFRAHCPYCRTPVTNSSRPATQRRGVRLIVNDETFNLHRIVGSNIQNHLLQLQAAQAALANAGNLVPAPVLQRQAHRLSTASVATTPPLPARRGRTIQRATANVVPAPPASPAPLYQTPDDEFDDCSTLRTLVCPYCQMGGLDAKELRDHCNAQHAYDSTRVVCPVCVVLPHGDPQYYSRNFIGHLNLRHCYNIEDITNIHRNDEVNFQCALMASFNENIPM</sequence>
<evidence type="ECO:0000313" key="11">
    <source>
        <dbReference type="Proteomes" id="UP000324632"/>
    </source>
</evidence>
<dbReference type="EMBL" id="SOYY01000018">
    <property type="protein sequence ID" value="KAA0708775.1"/>
    <property type="molecule type" value="Genomic_DNA"/>
</dbReference>
<proteinExistence type="predicted"/>
<dbReference type="AlphaFoldDB" id="A0A5A9NHU4"/>
<name>A0A5A9NHU4_9TELE</name>
<evidence type="ECO:0000259" key="9">
    <source>
        <dbReference type="PROSITE" id="PS50089"/>
    </source>
</evidence>
<keyword evidence="1" id="KW-0479">Metal-binding</keyword>
<evidence type="ECO:0000256" key="4">
    <source>
        <dbReference type="ARBA" id="ARBA00022843"/>
    </source>
</evidence>
<evidence type="ECO:0000313" key="10">
    <source>
        <dbReference type="EMBL" id="KAA0708775.1"/>
    </source>
</evidence>
<dbReference type="Gene3D" id="3.30.40.10">
    <property type="entry name" value="Zinc/RING finger domain, C3HC4 (zinc finger)"/>
    <property type="match status" value="1"/>
</dbReference>
<evidence type="ECO:0000256" key="5">
    <source>
        <dbReference type="ARBA" id="ARBA00039332"/>
    </source>
</evidence>
<dbReference type="GO" id="GO:0061630">
    <property type="term" value="F:ubiquitin protein ligase activity"/>
    <property type="evidence" value="ECO:0007669"/>
    <property type="project" value="TreeGrafter"/>
</dbReference>
<dbReference type="GO" id="GO:0008270">
    <property type="term" value="F:zinc ion binding"/>
    <property type="evidence" value="ECO:0007669"/>
    <property type="project" value="UniProtKB-KW"/>
</dbReference>
<keyword evidence="4" id="KW-0832">Ubl conjugation</keyword>
<dbReference type="SUPFAM" id="SSF57850">
    <property type="entry name" value="RING/U-box"/>
    <property type="match status" value="1"/>
</dbReference>
<accession>A0A5A9NHU4</accession>
<keyword evidence="2 8" id="KW-0863">Zinc-finger</keyword>
<gene>
    <name evidence="10" type="ORF">E1301_Tti019799</name>
</gene>
<keyword evidence="11" id="KW-1185">Reference proteome</keyword>
<dbReference type="GO" id="GO:0003697">
    <property type="term" value="F:single-stranded DNA binding"/>
    <property type="evidence" value="ECO:0007669"/>
    <property type="project" value="TreeGrafter"/>
</dbReference>
<keyword evidence="3" id="KW-0862">Zinc</keyword>
<protein>
    <recommendedName>
        <fullName evidence="5">E3 ubiquitin-protein ligase RNF138</fullName>
    </recommendedName>
    <alternativeName>
        <fullName evidence="7">RING finger protein 138</fullName>
    </alternativeName>
    <alternativeName>
        <fullName evidence="6">RING-type E3 ubiquitin transferase RNF138</fullName>
    </alternativeName>
</protein>
<evidence type="ECO:0000256" key="1">
    <source>
        <dbReference type="ARBA" id="ARBA00022723"/>
    </source>
</evidence>
<dbReference type="Proteomes" id="UP000324632">
    <property type="component" value="Chromosome 18"/>
</dbReference>
<organism evidence="10 11">
    <name type="scientific">Triplophysa tibetana</name>
    <dbReference type="NCBI Taxonomy" id="1572043"/>
    <lineage>
        <taxon>Eukaryota</taxon>
        <taxon>Metazoa</taxon>
        <taxon>Chordata</taxon>
        <taxon>Craniata</taxon>
        <taxon>Vertebrata</taxon>
        <taxon>Euteleostomi</taxon>
        <taxon>Actinopterygii</taxon>
        <taxon>Neopterygii</taxon>
        <taxon>Teleostei</taxon>
        <taxon>Ostariophysi</taxon>
        <taxon>Cypriniformes</taxon>
        <taxon>Nemacheilidae</taxon>
        <taxon>Triplophysa</taxon>
    </lineage>
</organism>
<dbReference type="InterPro" id="IPR008598">
    <property type="entry name" value="Di19_Zn-bd"/>
</dbReference>
<comment type="caution">
    <text evidence="10">The sequence shown here is derived from an EMBL/GenBank/DDBJ whole genome shotgun (WGS) entry which is preliminary data.</text>
</comment>
<evidence type="ECO:0000256" key="6">
    <source>
        <dbReference type="ARBA" id="ARBA00041476"/>
    </source>
</evidence>
<evidence type="ECO:0000256" key="3">
    <source>
        <dbReference type="ARBA" id="ARBA00022833"/>
    </source>
</evidence>
<dbReference type="InterPro" id="IPR052498">
    <property type="entry name" value="E3_ubiq-protein_ligase_RNF138"/>
</dbReference>
<evidence type="ECO:0000256" key="7">
    <source>
        <dbReference type="ARBA" id="ARBA00041652"/>
    </source>
</evidence>
<evidence type="ECO:0000256" key="8">
    <source>
        <dbReference type="PROSITE-ProRule" id="PRU00175"/>
    </source>
</evidence>
<dbReference type="PANTHER" id="PTHR46968">
    <property type="entry name" value="E3 UBIQUITIN-PROTEIN LIGASE RNF138"/>
    <property type="match status" value="1"/>
</dbReference>
<dbReference type="GO" id="GO:0010792">
    <property type="term" value="P:DNA double-strand break processing involved in repair via single-strand annealing"/>
    <property type="evidence" value="ECO:0007669"/>
    <property type="project" value="TreeGrafter"/>
</dbReference>
<feature type="domain" description="RING-type" evidence="9">
    <location>
        <begin position="8"/>
        <end position="48"/>
    </location>
</feature>
<dbReference type="GO" id="GO:0005634">
    <property type="term" value="C:nucleus"/>
    <property type="evidence" value="ECO:0007669"/>
    <property type="project" value="TreeGrafter"/>
</dbReference>
<dbReference type="Pfam" id="PF05605">
    <property type="entry name" value="zf-Di19"/>
    <property type="match status" value="1"/>
</dbReference>